<reference evidence="7" key="1">
    <citation type="submission" date="2016-10" db="EMBL/GenBank/DDBJ databases">
        <authorList>
            <person name="de Groot N.N."/>
        </authorList>
    </citation>
    <scope>NUCLEOTIDE SEQUENCE</scope>
</reference>
<dbReference type="PANTHER" id="PTHR23291:SF115">
    <property type="entry name" value="MODULATOR OF FTSH PROTEASE YCCA"/>
    <property type="match status" value="1"/>
</dbReference>
<dbReference type="EMBL" id="FRYL01000049">
    <property type="protein sequence ID" value="SHO81756.1"/>
    <property type="molecule type" value="Genomic_DNA"/>
</dbReference>
<dbReference type="Pfam" id="PF01027">
    <property type="entry name" value="Bax1-I"/>
    <property type="match status" value="1"/>
</dbReference>
<keyword evidence="2" id="KW-1003">Cell membrane</keyword>
<evidence type="ECO:0000256" key="2">
    <source>
        <dbReference type="ARBA" id="ARBA00022475"/>
    </source>
</evidence>
<feature type="transmembrane region" description="Helical" evidence="6">
    <location>
        <begin position="61"/>
        <end position="79"/>
    </location>
</feature>
<evidence type="ECO:0000313" key="7">
    <source>
        <dbReference type="EMBL" id="SHO81756.1"/>
    </source>
</evidence>
<dbReference type="AlphaFoldDB" id="A0A1W1ELS2"/>
<keyword evidence="5 6" id="KW-0472">Membrane</keyword>
<feature type="transmembrane region" description="Helical" evidence="6">
    <location>
        <begin position="149"/>
        <end position="167"/>
    </location>
</feature>
<proteinExistence type="predicted"/>
<sequence length="232" mass="25450">MIDFNKKRDNTVAMNENSFLREESASVAFMKQTYQLLALSMITAALGAYLTMPFAEAVQGMKWVIFGAELAILFFGFNMTRDNKTAHMTMLFLFTFITGVSLVPLFAMLIGAGKGALIGNAFLMTSVLFGTLSIFAINSKQDFSSWGKPLFITAITVIILSVLNVLIFNSPILHVIISAVVLLVFALFTIYDTQNIANGAYDSPVDAAVSLYLDFLNMFISLLQLLGIMGDD</sequence>
<gene>
    <name evidence="7" type="ORF">MNB_SV-15-1028</name>
</gene>
<evidence type="ECO:0000256" key="6">
    <source>
        <dbReference type="SAM" id="Phobius"/>
    </source>
</evidence>
<name>A0A1W1ELS2_9ZZZZ</name>
<feature type="transmembrane region" description="Helical" evidence="6">
    <location>
        <begin position="91"/>
        <end position="111"/>
    </location>
</feature>
<evidence type="ECO:0000256" key="1">
    <source>
        <dbReference type="ARBA" id="ARBA00004651"/>
    </source>
</evidence>
<feature type="transmembrane region" description="Helical" evidence="6">
    <location>
        <begin position="211"/>
        <end position="230"/>
    </location>
</feature>
<feature type="transmembrane region" description="Helical" evidence="6">
    <location>
        <begin position="36"/>
        <end position="55"/>
    </location>
</feature>
<feature type="transmembrane region" description="Helical" evidence="6">
    <location>
        <begin position="173"/>
        <end position="191"/>
    </location>
</feature>
<feature type="transmembrane region" description="Helical" evidence="6">
    <location>
        <begin position="117"/>
        <end position="137"/>
    </location>
</feature>
<dbReference type="PANTHER" id="PTHR23291">
    <property type="entry name" value="BAX INHIBITOR-RELATED"/>
    <property type="match status" value="1"/>
</dbReference>
<evidence type="ECO:0000256" key="5">
    <source>
        <dbReference type="ARBA" id="ARBA00023136"/>
    </source>
</evidence>
<evidence type="ECO:0000256" key="3">
    <source>
        <dbReference type="ARBA" id="ARBA00022692"/>
    </source>
</evidence>
<dbReference type="GO" id="GO:0005886">
    <property type="term" value="C:plasma membrane"/>
    <property type="evidence" value="ECO:0007669"/>
    <property type="project" value="UniProtKB-SubCell"/>
</dbReference>
<dbReference type="InterPro" id="IPR006214">
    <property type="entry name" value="Bax_inhibitor_1-related"/>
</dbReference>
<comment type="subcellular location">
    <subcellularLocation>
        <location evidence="1">Cell membrane</location>
        <topology evidence="1">Multi-pass membrane protein</topology>
    </subcellularLocation>
</comment>
<keyword evidence="4 6" id="KW-1133">Transmembrane helix</keyword>
<accession>A0A1W1ELS2</accession>
<protein>
    <submittedName>
        <fullName evidence="7">Arginine/ornithine antiporter ArcD</fullName>
    </submittedName>
</protein>
<evidence type="ECO:0000256" key="4">
    <source>
        <dbReference type="ARBA" id="ARBA00022989"/>
    </source>
</evidence>
<organism evidence="7">
    <name type="scientific">hydrothermal vent metagenome</name>
    <dbReference type="NCBI Taxonomy" id="652676"/>
    <lineage>
        <taxon>unclassified sequences</taxon>
        <taxon>metagenomes</taxon>
        <taxon>ecological metagenomes</taxon>
    </lineage>
</organism>
<dbReference type="CDD" id="cd10432">
    <property type="entry name" value="BI-1-like_bacterial"/>
    <property type="match status" value="1"/>
</dbReference>
<keyword evidence="3 6" id="KW-0812">Transmembrane</keyword>